<accession>A0A937DKH0</accession>
<gene>
    <name evidence="3" type="ORF">JKP34_12230</name>
</gene>
<feature type="coiled-coil region" evidence="1">
    <location>
        <begin position="24"/>
        <end position="54"/>
    </location>
</feature>
<protein>
    <recommendedName>
        <fullName evidence="5">DUF4440 domain-containing protein</fullName>
    </recommendedName>
</protein>
<name>A0A937DKH0_9BACT</name>
<feature type="chain" id="PRO_5037842326" description="DUF4440 domain-containing protein" evidence="2">
    <location>
        <begin position="24"/>
        <end position="160"/>
    </location>
</feature>
<comment type="caution">
    <text evidence="3">The sequence shown here is derived from an EMBL/GenBank/DDBJ whole genome shotgun (WGS) entry which is preliminary data.</text>
</comment>
<proteinExistence type="predicted"/>
<dbReference type="InterPro" id="IPR032710">
    <property type="entry name" value="NTF2-like_dom_sf"/>
</dbReference>
<evidence type="ECO:0000313" key="3">
    <source>
        <dbReference type="EMBL" id="MBL0766024.1"/>
    </source>
</evidence>
<reference evidence="3" key="1">
    <citation type="submission" date="2021-01" db="EMBL/GenBank/DDBJ databases">
        <title>Marivirga sp. nov., isolated from intertidal surface sediments.</title>
        <authorList>
            <person name="Zhang M."/>
        </authorList>
    </citation>
    <scope>NUCLEOTIDE SEQUENCE</scope>
    <source>
        <strain evidence="3">SM1354</strain>
    </source>
</reference>
<evidence type="ECO:0008006" key="5">
    <source>
        <dbReference type="Google" id="ProtNLM"/>
    </source>
</evidence>
<evidence type="ECO:0000256" key="1">
    <source>
        <dbReference type="SAM" id="Coils"/>
    </source>
</evidence>
<organism evidence="3 4">
    <name type="scientific">Marivirga atlantica</name>
    <dbReference type="NCBI Taxonomy" id="1548457"/>
    <lineage>
        <taxon>Bacteria</taxon>
        <taxon>Pseudomonadati</taxon>
        <taxon>Bacteroidota</taxon>
        <taxon>Cytophagia</taxon>
        <taxon>Cytophagales</taxon>
        <taxon>Marivirgaceae</taxon>
        <taxon>Marivirga</taxon>
    </lineage>
</organism>
<dbReference type="RefSeq" id="WP_201921771.1">
    <property type="nucleotide sequence ID" value="NZ_JAERQG010000003.1"/>
</dbReference>
<evidence type="ECO:0000313" key="4">
    <source>
        <dbReference type="Proteomes" id="UP000642920"/>
    </source>
</evidence>
<evidence type="ECO:0000256" key="2">
    <source>
        <dbReference type="SAM" id="SignalP"/>
    </source>
</evidence>
<dbReference type="EMBL" id="JAERQG010000003">
    <property type="protein sequence ID" value="MBL0766024.1"/>
    <property type="molecule type" value="Genomic_DNA"/>
</dbReference>
<dbReference type="Gene3D" id="3.10.450.50">
    <property type="match status" value="1"/>
</dbReference>
<feature type="signal peptide" evidence="2">
    <location>
        <begin position="1"/>
        <end position="23"/>
    </location>
</feature>
<keyword evidence="4" id="KW-1185">Reference proteome</keyword>
<keyword evidence="2" id="KW-0732">Signal</keyword>
<sequence length="160" mass="18241">MMYFKIQLILILIFLSIYSCSTATENEQDVKAAIENELAKIENLRANFQLAIKEKRYSDLSKYATKDIKAIGPGSAEWQAYRKMREDPKGLFSYDSIIMYPKETVIVSDTVAYDFGVSSVFYTDSAGNTIELKDSFLVILKKDTKGNWRLHREVASGLIK</sequence>
<dbReference type="AlphaFoldDB" id="A0A937DKH0"/>
<keyword evidence="1" id="KW-0175">Coiled coil</keyword>
<dbReference type="PROSITE" id="PS51257">
    <property type="entry name" value="PROKAR_LIPOPROTEIN"/>
    <property type="match status" value="1"/>
</dbReference>
<dbReference type="SUPFAM" id="SSF54427">
    <property type="entry name" value="NTF2-like"/>
    <property type="match status" value="1"/>
</dbReference>
<dbReference type="Proteomes" id="UP000642920">
    <property type="component" value="Unassembled WGS sequence"/>
</dbReference>